<evidence type="ECO:0000256" key="1">
    <source>
        <dbReference type="SAM" id="Phobius"/>
    </source>
</evidence>
<name>A0A9W6IVC8_9HYPH</name>
<sequence length="134" mass="13075">MRAMSHAPSRSALLLVILAGLYGAAGVALAAVAAHRLDSPLLGAASNFLMLNAAALVALAAAAHAFAAGARLGAPAWAIALGTLLFCGDLTLRALNGASPWPMAAPTGGTLMILGWLGVAIGAALAAAGRSPRA</sequence>
<dbReference type="EMBL" id="BSFF01000003">
    <property type="protein sequence ID" value="GLK56284.1"/>
    <property type="molecule type" value="Genomic_DNA"/>
</dbReference>
<organism evidence="2 3">
    <name type="scientific">Methylopila capsulata</name>
    <dbReference type="NCBI Taxonomy" id="61654"/>
    <lineage>
        <taxon>Bacteria</taxon>
        <taxon>Pseudomonadati</taxon>
        <taxon>Pseudomonadota</taxon>
        <taxon>Alphaproteobacteria</taxon>
        <taxon>Hyphomicrobiales</taxon>
        <taxon>Methylopilaceae</taxon>
        <taxon>Methylopila</taxon>
    </lineage>
</organism>
<keyword evidence="1" id="KW-0472">Membrane</keyword>
<gene>
    <name evidence="2" type="ORF">GCM10008170_23030</name>
</gene>
<reference evidence="2" key="1">
    <citation type="journal article" date="2014" name="Int. J. Syst. Evol. Microbiol.">
        <title>Complete genome sequence of Corynebacterium casei LMG S-19264T (=DSM 44701T), isolated from a smear-ripened cheese.</title>
        <authorList>
            <consortium name="US DOE Joint Genome Institute (JGI-PGF)"/>
            <person name="Walter F."/>
            <person name="Albersmeier A."/>
            <person name="Kalinowski J."/>
            <person name="Ruckert C."/>
        </authorList>
    </citation>
    <scope>NUCLEOTIDE SEQUENCE</scope>
    <source>
        <strain evidence="2">VKM B-1606</strain>
    </source>
</reference>
<protein>
    <recommendedName>
        <fullName evidence="4">DUF423 domain-containing protein</fullName>
    </recommendedName>
</protein>
<keyword evidence="1" id="KW-1133">Transmembrane helix</keyword>
<feature type="transmembrane region" description="Helical" evidence="1">
    <location>
        <begin position="107"/>
        <end position="128"/>
    </location>
</feature>
<proteinExistence type="predicted"/>
<reference evidence="2" key="2">
    <citation type="submission" date="2023-01" db="EMBL/GenBank/DDBJ databases">
        <authorList>
            <person name="Sun Q."/>
            <person name="Evtushenko L."/>
        </authorList>
    </citation>
    <scope>NUCLEOTIDE SEQUENCE</scope>
    <source>
        <strain evidence="2">VKM B-1606</strain>
    </source>
</reference>
<feature type="transmembrane region" description="Helical" evidence="1">
    <location>
        <begin position="46"/>
        <end position="67"/>
    </location>
</feature>
<evidence type="ECO:0008006" key="4">
    <source>
        <dbReference type="Google" id="ProtNLM"/>
    </source>
</evidence>
<accession>A0A9W6IVC8</accession>
<dbReference type="Proteomes" id="UP001143400">
    <property type="component" value="Unassembled WGS sequence"/>
</dbReference>
<evidence type="ECO:0000313" key="3">
    <source>
        <dbReference type="Proteomes" id="UP001143400"/>
    </source>
</evidence>
<dbReference type="AlphaFoldDB" id="A0A9W6IVC8"/>
<comment type="caution">
    <text evidence="2">The sequence shown here is derived from an EMBL/GenBank/DDBJ whole genome shotgun (WGS) entry which is preliminary data.</text>
</comment>
<dbReference type="InterPro" id="IPR006696">
    <property type="entry name" value="DUF423"/>
</dbReference>
<dbReference type="Pfam" id="PF04241">
    <property type="entry name" value="DUF423"/>
    <property type="match status" value="1"/>
</dbReference>
<evidence type="ECO:0000313" key="2">
    <source>
        <dbReference type="EMBL" id="GLK56284.1"/>
    </source>
</evidence>
<feature type="transmembrane region" description="Helical" evidence="1">
    <location>
        <begin position="74"/>
        <end position="95"/>
    </location>
</feature>
<keyword evidence="1" id="KW-0812">Transmembrane</keyword>